<dbReference type="GO" id="GO:0006304">
    <property type="term" value="P:DNA modification"/>
    <property type="evidence" value="ECO:0007669"/>
    <property type="project" value="InterPro"/>
</dbReference>
<name>A0A3A5MJ83_9MICO</name>
<dbReference type="Gene3D" id="3.40.50.150">
    <property type="entry name" value="Vaccinia Virus protein VP39"/>
    <property type="match status" value="1"/>
</dbReference>
<feature type="domain" description="Type II methyltransferase M.TaqI-like" evidence="6">
    <location>
        <begin position="553"/>
        <end position="785"/>
    </location>
</feature>
<dbReference type="PANTHER" id="PTHR33841">
    <property type="entry name" value="DNA METHYLTRANSFERASE YEEA-RELATED"/>
    <property type="match status" value="1"/>
</dbReference>
<dbReference type="InterPro" id="IPR011639">
    <property type="entry name" value="MethylTrfase_TaqI-like_dom"/>
</dbReference>
<evidence type="ECO:0000256" key="3">
    <source>
        <dbReference type="ARBA" id="ARBA00022679"/>
    </source>
</evidence>
<evidence type="ECO:0000313" key="8">
    <source>
        <dbReference type="Proteomes" id="UP000272015"/>
    </source>
</evidence>
<dbReference type="EMBL" id="QZVS01000063">
    <property type="protein sequence ID" value="RJT90210.1"/>
    <property type="molecule type" value="Genomic_DNA"/>
</dbReference>
<organism evidence="7 8">
    <name type="scientific">Cryobacterium melibiosiphilum</name>
    <dbReference type="NCBI Taxonomy" id="995039"/>
    <lineage>
        <taxon>Bacteria</taxon>
        <taxon>Bacillati</taxon>
        <taxon>Actinomycetota</taxon>
        <taxon>Actinomycetes</taxon>
        <taxon>Micrococcales</taxon>
        <taxon>Microbacteriaceae</taxon>
        <taxon>Cryobacterium</taxon>
    </lineage>
</organism>
<comment type="caution">
    <text evidence="7">The sequence shown here is derived from an EMBL/GenBank/DDBJ whole genome shotgun (WGS) entry which is preliminary data.</text>
</comment>
<keyword evidence="2" id="KW-0489">Methyltransferase</keyword>
<sequence length="1060" mass="121045">MTDDSWMDLVNAGDFRTLFLEKLFWNRPDLRPISVVVDDQDFTLTQIANYKGLRVWLCPVIPDRRTQRLIDREVRKISNERLLIFADDTVQEWRWLQSPDPQGVGQPHLALHRHVVGSANPALNQRLQMISIGMDEEVTLIDVLRRMRSAFDADRITKAFYDQFIAKQRDLSESIQGIDDDSDRDWYSALLMNRLMFIYFMQRKMFMDEDADYLRNRLNRLHAMAGDGKFFKFYRDFLIPMFHTGLGDHAHDFANDEVKALVGDIPYINGGIFAEHELESVNTIEVPDDIFVRIFDLFDRYQWHLDDSATSNGNEINPDVLGYIFEQFINQKQQGAYYTKEDVTHFMTSSTLVPVFLERLENQTGVNPWLYLSDDPDRYIWESLKYGAGIPLPVEIEAERQEQLRPSWGSAATSDAALPGETWWELEQRRANYRAVFDAAQNHQINSVDKAVTFNLDLENLAIDTIDRLNSPEQVMTAWRILQEIRVIDPTCGSGAFLFAALKILQPMYSAVLDSLERHLKTVSLPEGDALLARVHDHANQDYFILKHATLVNLYGVDIMKEAVEIARLRLFLKLVAAIDNKEQLEPLPDLDFNIKAGNALVGALDEDDIEMHSDDLFSAESSGQVRQSADRISKALERFRDAQENRNTSAVAASRAELRSLLRDVREEVNKQYHSAQGLNNKLDEWVESHVPFHWFIEFPAVMRNGGFDVVVGNPPYVQKSKITSYKYKGFATDALPDIYAPCTERAVQITRSDGRLSLILPVSSQFSSEFKPLRAVFEKRFKNLWVSTFAERPSRLFSVKVRSAILTAGGMGRMNALHTTLTHSWIEAYRPHLLATLTYTKRPDSLSSEGWIRLPNARIADLLGVLRKRGVLGESLVTRSITPVQYKKTATYYLSAYVDSPTTYSVKEQSVEPTLEGSLSFATEKDQLAASAILVSKLAFLWWNLTGDCFNVTKTTMVSVPFSLRATSPERLSEIAVLGELIREAMPTARSWDMNSGKYVGNYAVPELRELTNEVDLLMLAEAGMSDYWHDIEYSYFRMFKPTGLSATSVRELPFARS</sequence>
<keyword evidence="8" id="KW-1185">Reference proteome</keyword>
<dbReference type="InterPro" id="IPR002052">
    <property type="entry name" value="DNA_methylase_N6_adenine_CS"/>
</dbReference>
<dbReference type="EC" id="2.1.1.72" evidence="1"/>
<keyword evidence="3" id="KW-0808">Transferase</keyword>
<dbReference type="GO" id="GO:0032259">
    <property type="term" value="P:methylation"/>
    <property type="evidence" value="ECO:0007669"/>
    <property type="project" value="UniProtKB-KW"/>
</dbReference>
<dbReference type="GO" id="GO:0003676">
    <property type="term" value="F:nucleic acid binding"/>
    <property type="evidence" value="ECO:0007669"/>
    <property type="project" value="InterPro"/>
</dbReference>
<dbReference type="PROSITE" id="PS00092">
    <property type="entry name" value="N6_MTASE"/>
    <property type="match status" value="1"/>
</dbReference>
<protein>
    <recommendedName>
        <fullName evidence="1">site-specific DNA-methyltransferase (adenine-specific)</fullName>
        <ecNumber evidence="1">2.1.1.72</ecNumber>
    </recommendedName>
</protein>
<evidence type="ECO:0000259" key="6">
    <source>
        <dbReference type="Pfam" id="PF07669"/>
    </source>
</evidence>
<proteinExistence type="predicted"/>
<dbReference type="AlphaFoldDB" id="A0A3A5MJ83"/>
<dbReference type="PANTHER" id="PTHR33841:SF1">
    <property type="entry name" value="DNA METHYLTRANSFERASE A"/>
    <property type="match status" value="1"/>
</dbReference>
<gene>
    <name evidence="7" type="ORF">D6T64_04630</name>
</gene>
<dbReference type="GO" id="GO:0009007">
    <property type="term" value="F:site-specific DNA-methyltransferase (adenine-specific) activity"/>
    <property type="evidence" value="ECO:0007669"/>
    <property type="project" value="UniProtKB-EC"/>
</dbReference>
<evidence type="ECO:0000313" key="7">
    <source>
        <dbReference type="EMBL" id="RJT90210.1"/>
    </source>
</evidence>
<dbReference type="InterPro" id="IPR050953">
    <property type="entry name" value="N4_N6_ade-DNA_methylase"/>
</dbReference>
<evidence type="ECO:0000256" key="2">
    <source>
        <dbReference type="ARBA" id="ARBA00022603"/>
    </source>
</evidence>
<reference evidence="7 8" key="1">
    <citation type="submission" date="2018-09" db="EMBL/GenBank/DDBJ databases">
        <title>Novel species of Cryobacterium.</title>
        <authorList>
            <person name="Liu Q."/>
            <person name="Xin Y.-H."/>
        </authorList>
    </citation>
    <scope>NUCLEOTIDE SEQUENCE [LARGE SCALE GENOMIC DNA]</scope>
    <source>
        <strain evidence="7 8">Hh39</strain>
    </source>
</reference>
<dbReference type="RefSeq" id="WP_119972352.1">
    <property type="nucleotide sequence ID" value="NZ_JBHSQA010000024.1"/>
</dbReference>
<dbReference type="Pfam" id="PF07669">
    <property type="entry name" value="Eco57I"/>
    <property type="match status" value="1"/>
</dbReference>
<comment type="catalytic activity">
    <reaction evidence="5">
        <text>a 2'-deoxyadenosine in DNA + S-adenosyl-L-methionine = an N(6)-methyl-2'-deoxyadenosine in DNA + S-adenosyl-L-homocysteine + H(+)</text>
        <dbReference type="Rhea" id="RHEA:15197"/>
        <dbReference type="Rhea" id="RHEA-COMP:12418"/>
        <dbReference type="Rhea" id="RHEA-COMP:12419"/>
        <dbReference type="ChEBI" id="CHEBI:15378"/>
        <dbReference type="ChEBI" id="CHEBI:57856"/>
        <dbReference type="ChEBI" id="CHEBI:59789"/>
        <dbReference type="ChEBI" id="CHEBI:90615"/>
        <dbReference type="ChEBI" id="CHEBI:90616"/>
        <dbReference type="EC" id="2.1.1.72"/>
    </reaction>
</comment>
<dbReference type="InterPro" id="IPR029063">
    <property type="entry name" value="SAM-dependent_MTases_sf"/>
</dbReference>
<evidence type="ECO:0000256" key="1">
    <source>
        <dbReference type="ARBA" id="ARBA00011900"/>
    </source>
</evidence>
<dbReference type="SUPFAM" id="SSF53335">
    <property type="entry name" value="S-adenosyl-L-methionine-dependent methyltransferases"/>
    <property type="match status" value="1"/>
</dbReference>
<accession>A0A3A5MJ83</accession>
<evidence type="ECO:0000256" key="5">
    <source>
        <dbReference type="ARBA" id="ARBA00047942"/>
    </source>
</evidence>
<keyword evidence="4" id="KW-0949">S-adenosyl-L-methionine</keyword>
<dbReference type="Proteomes" id="UP000272015">
    <property type="component" value="Unassembled WGS sequence"/>
</dbReference>
<dbReference type="OrthoDB" id="4280289at2"/>
<dbReference type="PRINTS" id="PR00507">
    <property type="entry name" value="N12N6MTFRASE"/>
</dbReference>
<evidence type="ECO:0000256" key="4">
    <source>
        <dbReference type="ARBA" id="ARBA00022691"/>
    </source>
</evidence>